<dbReference type="EMBL" id="VXLC01000006">
    <property type="protein sequence ID" value="KAA8887642.1"/>
    <property type="molecule type" value="Genomic_DNA"/>
</dbReference>
<evidence type="ECO:0000313" key="4">
    <source>
        <dbReference type="Proteomes" id="UP000323876"/>
    </source>
</evidence>
<dbReference type="InterPro" id="IPR001509">
    <property type="entry name" value="Epimerase_deHydtase"/>
</dbReference>
<dbReference type="InterPro" id="IPR036291">
    <property type="entry name" value="NAD(P)-bd_dom_sf"/>
</dbReference>
<proteinExistence type="predicted"/>
<dbReference type="Pfam" id="PF01370">
    <property type="entry name" value="Epimerase"/>
    <property type="match status" value="1"/>
</dbReference>
<evidence type="ECO:0000313" key="3">
    <source>
        <dbReference type="EMBL" id="KAA8887642.1"/>
    </source>
</evidence>
<sequence length="242" mass="25427">MVVARTAVLIGGSGYVGGGIGRTLTARGYTVVSVGRAEFDVLARPVAELTELLGGVDLVVNAAGALWQVTDQEMVAANIVLVQRLLSAIDAMARPAPLIQLGSAYEYGVAQAGGSRGVDEPTPPRPESAYGRTKLAATECLTRWPGRGVVLRCSTVVGAERRAPVCSGRWRIGSPIWLPTRPHRPCWNCRRCEARSTCSTCVISARRCSRPIACWPPSTRPGSTSSISPPAARSGSSAPCTG</sequence>
<dbReference type="Gene3D" id="3.40.50.720">
    <property type="entry name" value="NAD(P)-binding Rossmann-like Domain"/>
    <property type="match status" value="1"/>
</dbReference>
<feature type="domain" description="NAD-dependent epimerase/dehydratase" evidence="2">
    <location>
        <begin position="8"/>
        <end position="161"/>
    </location>
</feature>
<gene>
    <name evidence="3" type="ORF">F3087_18480</name>
</gene>
<evidence type="ECO:0000259" key="2">
    <source>
        <dbReference type="Pfam" id="PF01370"/>
    </source>
</evidence>
<dbReference type="OrthoDB" id="62093at2"/>
<accession>A0A5N0EE10</accession>
<dbReference type="AlphaFoldDB" id="A0A5N0EE10"/>
<dbReference type="Proteomes" id="UP000323876">
    <property type="component" value="Unassembled WGS sequence"/>
</dbReference>
<name>A0A5N0EE10_9NOCA</name>
<feature type="region of interest" description="Disordered" evidence="1">
    <location>
        <begin position="218"/>
        <end position="242"/>
    </location>
</feature>
<organism evidence="3 4">
    <name type="scientific">Nocardia colli</name>
    <dbReference type="NCBI Taxonomy" id="2545717"/>
    <lineage>
        <taxon>Bacteria</taxon>
        <taxon>Bacillati</taxon>
        <taxon>Actinomycetota</taxon>
        <taxon>Actinomycetes</taxon>
        <taxon>Mycobacteriales</taxon>
        <taxon>Nocardiaceae</taxon>
        <taxon>Nocardia</taxon>
    </lineage>
</organism>
<reference evidence="3 4" key="1">
    <citation type="submission" date="2019-09" db="EMBL/GenBank/DDBJ databases">
        <authorList>
            <person name="Wang X."/>
        </authorList>
    </citation>
    <scope>NUCLEOTIDE SEQUENCE [LARGE SCALE GENOMIC DNA]</scope>
    <source>
        <strain evidence="3 4">CICC 11023</strain>
    </source>
</reference>
<protein>
    <submittedName>
        <fullName evidence="3">NAD-dependent epimerase/dehydratase family protein</fullName>
    </submittedName>
</protein>
<keyword evidence="4" id="KW-1185">Reference proteome</keyword>
<evidence type="ECO:0000256" key="1">
    <source>
        <dbReference type="SAM" id="MobiDB-lite"/>
    </source>
</evidence>
<feature type="compositionally biased region" description="Low complexity" evidence="1">
    <location>
        <begin position="225"/>
        <end position="242"/>
    </location>
</feature>
<comment type="caution">
    <text evidence="3">The sequence shown here is derived from an EMBL/GenBank/DDBJ whole genome shotgun (WGS) entry which is preliminary data.</text>
</comment>
<dbReference type="SUPFAM" id="SSF51735">
    <property type="entry name" value="NAD(P)-binding Rossmann-fold domains"/>
    <property type="match status" value="1"/>
</dbReference>